<reference evidence="1" key="2">
    <citation type="journal article" date="2015" name="Fish Shellfish Immunol.">
        <title>Early steps in the European eel (Anguilla anguilla)-Vibrio vulnificus interaction in the gills: Role of the RtxA13 toxin.</title>
        <authorList>
            <person name="Callol A."/>
            <person name="Pajuelo D."/>
            <person name="Ebbesson L."/>
            <person name="Teles M."/>
            <person name="MacKenzie S."/>
            <person name="Amaro C."/>
        </authorList>
    </citation>
    <scope>NUCLEOTIDE SEQUENCE</scope>
</reference>
<sequence>MTIRSEDLKITGNFLFYRVM</sequence>
<evidence type="ECO:0000313" key="1">
    <source>
        <dbReference type="EMBL" id="JAH19567.1"/>
    </source>
</evidence>
<reference evidence="1" key="1">
    <citation type="submission" date="2014-11" db="EMBL/GenBank/DDBJ databases">
        <authorList>
            <person name="Amaro Gonzalez C."/>
        </authorList>
    </citation>
    <scope>NUCLEOTIDE SEQUENCE</scope>
</reference>
<proteinExistence type="predicted"/>
<accession>A0A0E9QSZ5</accession>
<dbReference type="AlphaFoldDB" id="A0A0E9QSZ5"/>
<name>A0A0E9QSZ5_ANGAN</name>
<dbReference type="EMBL" id="GBXM01089010">
    <property type="protein sequence ID" value="JAH19567.1"/>
    <property type="molecule type" value="Transcribed_RNA"/>
</dbReference>
<organism evidence="1">
    <name type="scientific">Anguilla anguilla</name>
    <name type="common">European freshwater eel</name>
    <name type="synonym">Muraena anguilla</name>
    <dbReference type="NCBI Taxonomy" id="7936"/>
    <lineage>
        <taxon>Eukaryota</taxon>
        <taxon>Metazoa</taxon>
        <taxon>Chordata</taxon>
        <taxon>Craniata</taxon>
        <taxon>Vertebrata</taxon>
        <taxon>Euteleostomi</taxon>
        <taxon>Actinopterygii</taxon>
        <taxon>Neopterygii</taxon>
        <taxon>Teleostei</taxon>
        <taxon>Anguilliformes</taxon>
        <taxon>Anguillidae</taxon>
        <taxon>Anguilla</taxon>
    </lineage>
</organism>
<protein>
    <submittedName>
        <fullName evidence="1">Uncharacterized protein</fullName>
    </submittedName>
</protein>